<organism evidence="7 8">
    <name type="scientific">Candidatus Coproplasma excrementigallinarum</name>
    <dbReference type="NCBI Taxonomy" id="2840747"/>
    <lineage>
        <taxon>Bacteria</taxon>
        <taxon>Bacillati</taxon>
        <taxon>Bacillota</taxon>
        <taxon>Clostridia</taxon>
        <taxon>Eubacteriales</taxon>
        <taxon>Candidatus Coproplasma</taxon>
    </lineage>
</organism>
<dbReference type="InterPro" id="IPR006103">
    <property type="entry name" value="Glyco_hydro_2_cat"/>
</dbReference>
<protein>
    <submittedName>
        <fullName evidence="7">Glycoside hydrolase family 2 protein</fullName>
    </submittedName>
</protein>
<evidence type="ECO:0000313" key="7">
    <source>
        <dbReference type="EMBL" id="HIU61309.1"/>
    </source>
</evidence>
<dbReference type="PANTHER" id="PTHR42732:SF1">
    <property type="entry name" value="BETA-MANNOSIDASE"/>
    <property type="match status" value="1"/>
</dbReference>
<reference evidence="7" key="2">
    <citation type="journal article" date="2021" name="PeerJ">
        <title>Extensive microbial diversity within the chicken gut microbiome revealed by metagenomics and culture.</title>
        <authorList>
            <person name="Gilroy R."/>
            <person name="Ravi A."/>
            <person name="Getino M."/>
            <person name="Pursley I."/>
            <person name="Horton D.L."/>
            <person name="Alikhan N.F."/>
            <person name="Baker D."/>
            <person name="Gharbi K."/>
            <person name="Hall N."/>
            <person name="Watson M."/>
            <person name="Adriaenssens E.M."/>
            <person name="Foster-Nyarko E."/>
            <person name="Jarju S."/>
            <person name="Secka A."/>
            <person name="Antonio M."/>
            <person name="Oren A."/>
            <person name="Chaudhuri R.R."/>
            <person name="La Ragione R."/>
            <person name="Hildebrand F."/>
            <person name="Pallen M.J."/>
        </authorList>
    </citation>
    <scope>NUCLEOTIDE SEQUENCE</scope>
    <source>
        <strain evidence="7">CHK195-12923</strain>
    </source>
</reference>
<evidence type="ECO:0000259" key="6">
    <source>
        <dbReference type="Pfam" id="PF02836"/>
    </source>
</evidence>
<dbReference type="InterPro" id="IPR006101">
    <property type="entry name" value="Glyco_hydro_2"/>
</dbReference>
<dbReference type="Pfam" id="PF02836">
    <property type="entry name" value="Glyco_hydro_2_C"/>
    <property type="match status" value="1"/>
</dbReference>
<dbReference type="Gene3D" id="3.20.20.80">
    <property type="entry name" value="Glycosidases"/>
    <property type="match status" value="1"/>
</dbReference>
<dbReference type="Proteomes" id="UP000824110">
    <property type="component" value="Unassembled WGS sequence"/>
</dbReference>
<gene>
    <name evidence="7" type="ORF">IAB69_01490</name>
</gene>
<evidence type="ECO:0000256" key="2">
    <source>
        <dbReference type="ARBA" id="ARBA00022801"/>
    </source>
</evidence>
<dbReference type="Gene3D" id="2.60.40.10">
    <property type="entry name" value="Immunoglobulins"/>
    <property type="match status" value="2"/>
</dbReference>
<keyword evidence="4" id="KW-0812">Transmembrane</keyword>
<dbReference type="InterPro" id="IPR051913">
    <property type="entry name" value="GH2_Domain-Containing"/>
</dbReference>
<dbReference type="EMBL" id="DVNE01000012">
    <property type="protein sequence ID" value="HIU61309.1"/>
    <property type="molecule type" value="Genomic_DNA"/>
</dbReference>
<comment type="caution">
    <text evidence="7">The sequence shown here is derived from an EMBL/GenBank/DDBJ whole genome shotgun (WGS) entry which is preliminary data.</text>
</comment>
<dbReference type="InterPro" id="IPR006102">
    <property type="entry name" value="Ig-like_GH2"/>
</dbReference>
<evidence type="ECO:0000313" key="8">
    <source>
        <dbReference type="Proteomes" id="UP000824110"/>
    </source>
</evidence>
<dbReference type="Gene3D" id="2.60.120.260">
    <property type="entry name" value="Galactose-binding domain-like"/>
    <property type="match status" value="1"/>
</dbReference>
<dbReference type="SUPFAM" id="SSF51445">
    <property type="entry name" value="(Trans)glycosidases"/>
    <property type="match status" value="1"/>
</dbReference>
<evidence type="ECO:0000256" key="3">
    <source>
        <dbReference type="ARBA" id="ARBA00023295"/>
    </source>
</evidence>
<sequence>MRTTLNINCGWKFVKGELSPEEAEKTGTYTDLPFTWNGEDGQDGGNDYFRGTCTFFKRLIIPEHLKARLKSGCVFIEFKGVNSSCIVLLNGREIVRHDGGYSTFRAEIMDAIEEQNELTVYADNSPNEMVYPQTADFTFYGGIYRDVNLIFTEKEHFDLGFYGSCGVMVTPLLSDGKWSVKADARICGGGDAVVNIYDGQGNKVACGEGGQPLTIPSPHLWNGVADPYLYTAEVLLICGGEERDRAEIKFGLRTFKTDEKNGFMLNGRPYPLRGVSRHQDRPHIGNTLTRGMHSEDIELITEMGANAVRLAHYQQDDCIYDMCDEAGLIVWTEIPYISRHMPGADKNAEQQLKELIFQQYNHASIAIWGIGNEITMFRSHKAQKIRLLESLNDIAHTLDPARLTASASYAMCGIANKTAHIADISGWNLYLGWYVPGMFLNNIWVWLFRLLFPRRCLMFSEYGAEGVPCLHSSHPRRGDNSEEYQAKYHEYMVEFFRKNSTVSGAFVWNMFDFAADARNQGGDPGKNHKGLITFDRKTKKDSFYLYKAYWSDKPFIHIAGKRFEKRTGRHTEVKVYTNVGSAELFCNGKKISGRTKNGKVFIFKIELADVNNIVATSGQLRDECVIFRTATPEVSYKLTSESTKNWQKN</sequence>
<feature type="domain" description="Glycoside hydrolase family 2 immunoglobulin-like beta-sandwich" evidence="5">
    <location>
        <begin position="205"/>
        <end position="253"/>
    </location>
</feature>
<dbReference type="SUPFAM" id="SSF49303">
    <property type="entry name" value="beta-Galactosidase/glucuronidase domain"/>
    <property type="match status" value="1"/>
</dbReference>
<feature type="domain" description="Glycoside hydrolase family 2 catalytic" evidence="6">
    <location>
        <begin position="260"/>
        <end position="550"/>
    </location>
</feature>
<dbReference type="InterPro" id="IPR036156">
    <property type="entry name" value="Beta-gal/glucu_dom_sf"/>
</dbReference>
<dbReference type="Pfam" id="PF00703">
    <property type="entry name" value="Glyco_hydro_2"/>
    <property type="match status" value="1"/>
</dbReference>
<feature type="transmembrane region" description="Helical" evidence="4">
    <location>
        <begin position="431"/>
        <end position="452"/>
    </location>
</feature>
<dbReference type="SUPFAM" id="SSF49785">
    <property type="entry name" value="Galactose-binding domain-like"/>
    <property type="match status" value="1"/>
</dbReference>
<accession>A0A9D1SI49</accession>
<keyword evidence="4" id="KW-0472">Membrane</keyword>
<evidence type="ECO:0000259" key="5">
    <source>
        <dbReference type="Pfam" id="PF00703"/>
    </source>
</evidence>
<dbReference type="GO" id="GO:0005975">
    <property type="term" value="P:carbohydrate metabolic process"/>
    <property type="evidence" value="ECO:0007669"/>
    <property type="project" value="InterPro"/>
</dbReference>
<proteinExistence type="inferred from homology"/>
<reference evidence="7" key="1">
    <citation type="submission" date="2020-10" db="EMBL/GenBank/DDBJ databases">
        <authorList>
            <person name="Gilroy R."/>
        </authorList>
    </citation>
    <scope>NUCLEOTIDE SEQUENCE</scope>
    <source>
        <strain evidence="7">CHK195-12923</strain>
    </source>
</reference>
<evidence type="ECO:0000256" key="4">
    <source>
        <dbReference type="SAM" id="Phobius"/>
    </source>
</evidence>
<dbReference type="GO" id="GO:0004553">
    <property type="term" value="F:hydrolase activity, hydrolyzing O-glycosyl compounds"/>
    <property type="evidence" value="ECO:0007669"/>
    <property type="project" value="InterPro"/>
</dbReference>
<evidence type="ECO:0000256" key="1">
    <source>
        <dbReference type="ARBA" id="ARBA00007401"/>
    </source>
</evidence>
<dbReference type="InterPro" id="IPR013783">
    <property type="entry name" value="Ig-like_fold"/>
</dbReference>
<dbReference type="PRINTS" id="PR00132">
    <property type="entry name" value="GLHYDRLASE2"/>
</dbReference>
<name>A0A9D1SI49_9FIRM</name>
<dbReference type="AlphaFoldDB" id="A0A9D1SI49"/>
<keyword evidence="3" id="KW-0326">Glycosidase</keyword>
<comment type="similarity">
    <text evidence="1">Belongs to the glycosyl hydrolase 2 family.</text>
</comment>
<keyword evidence="2 7" id="KW-0378">Hydrolase</keyword>
<keyword evidence="4" id="KW-1133">Transmembrane helix</keyword>
<dbReference type="PANTHER" id="PTHR42732">
    <property type="entry name" value="BETA-GALACTOSIDASE"/>
    <property type="match status" value="1"/>
</dbReference>
<dbReference type="InterPro" id="IPR008979">
    <property type="entry name" value="Galactose-bd-like_sf"/>
</dbReference>
<dbReference type="InterPro" id="IPR017853">
    <property type="entry name" value="GH"/>
</dbReference>